<reference evidence="1" key="1">
    <citation type="submission" date="2014-09" db="EMBL/GenBank/DDBJ databases">
        <title>Draft genome sequence of an oleaginous Mucoromycotina fungus Mucor ambiguus NBRC6742.</title>
        <authorList>
            <person name="Takeda I."/>
            <person name="Yamane N."/>
            <person name="Morita T."/>
            <person name="Tamano K."/>
            <person name="Machida M."/>
            <person name="Baker S."/>
            <person name="Koike H."/>
        </authorList>
    </citation>
    <scope>NUCLEOTIDE SEQUENCE</scope>
    <source>
        <strain evidence="1">NBRC 6742</strain>
    </source>
</reference>
<organism evidence="1">
    <name type="scientific">Mucor ambiguus</name>
    <dbReference type="NCBI Taxonomy" id="91626"/>
    <lineage>
        <taxon>Eukaryota</taxon>
        <taxon>Fungi</taxon>
        <taxon>Fungi incertae sedis</taxon>
        <taxon>Mucoromycota</taxon>
        <taxon>Mucoromycotina</taxon>
        <taxon>Mucoromycetes</taxon>
        <taxon>Mucorales</taxon>
        <taxon>Mucorineae</taxon>
        <taxon>Mucoraceae</taxon>
        <taxon>Mucor</taxon>
    </lineage>
</organism>
<name>A0A0C9MKF6_9FUNG</name>
<accession>A0A0C9MKF6</accession>
<evidence type="ECO:0000313" key="1">
    <source>
        <dbReference type="EMBL" id="GAN11256.1"/>
    </source>
</evidence>
<dbReference type="Proteomes" id="UP000053815">
    <property type="component" value="Unassembled WGS sequence"/>
</dbReference>
<evidence type="ECO:0000313" key="2">
    <source>
        <dbReference type="Proteomes" id="UP000053815"/>
    </source>
</evidence>
<protein>
    <submittedName>
        <fullName evidence="1">Uncharacterized protein</fullName>
    </submittedName>
</protein>
<dbReference type="EMBL" id="DF836806">
    <property type="protein sequence ID" value="GAN11256.1"/>
    <property type="molecule type" value="Genomic_DNA"/>
</dbReference>
<proteinExistence type="predicted"/>
<sequence length="202" mass="23142">MAALKKIINTLRPYIPRKSAFIYKLPLILLANCLLEAMGKRSSTALNSPTIRCNTLNALFVDTETVYSLFEARQGLSQVERKMQITTLKEHPLTVSSVDDLENNYTVQKAIGEFVRSFHYSRPMIKKRRRLAFRKIKFKHKIEVSKLVNESVATQNLEEIGKQLNVDITQKSSLPTNTTPRRPAYIATTSCLTQEKRRKAAW</sequence>
<dbReference type="OrthoDB" id="2289268at2759"/>
<keyword evidence="2" id="KW-1185">Reference proteome</keyword>
<gene>
    <name evidence="1" type="ORF">MAM1_0517c10815</name>
</gene>
<dbReference type="AlphaFoldDB" id="A0A0C9MKF6"/>